<comment type="caution">
    <text evidence="2">The sequence shown here is derived from an EMBL/GenBank/DDBJ whole genome shotgun (WGS) entry which is preliminary data.</text>
</comment>
<dbReference type="AlphaFoldDB" id="A0AAV7K493"/>
<feature type="coiled-coil region" evidence="1">
    <location>
        <begin position="34"/>
        <end position="83"/>
    </location>
</feature>
<gene>
    <name evidence="2" type="ORF">LOD99_1786</name>
</gene>
<keyword evidence="3" id="KW-1185">Reference proteome</keyword>
<keyword evidence="1" id="KW-0175">Coiled coil</keyword>
<evidence type="ECO:0000256" key="1">
    <source>
        <dbReference type="SAM" id="Coils"/>
    </source>
</evidence>
<proteinExistence type="predicted"/>
<evidence type="ECO:0000313" key="2">
    <source>
        <dbReference type="EMBL" id="KAI6656052.1"/>
    </source>
</evidence>
<sequence length="283" mass="32637">MRTFEVDGQVITTRTTRIIDINNNMDGNYQDSAHKKLKDLRQIQVRELRQLQREEQKDCLILIDHIKQEKDNKESQQIQEKNELDKSSCPQLIADHNDGFGLEDLSEEGLESCNRLVRRCRERLSRKFSFEDDVKDVVVRLISQSDPILASLSNNTKKDSELNLSELMGYLDSARRPIPHDISLPIPIPKPQQIKIGSDMVEDVHADSTDANYDPDDELLESQTFTQGELNDLVRDLDLSKDKAELLASRLKQKNLLDKDALVSHYRKRNFDLAQYYTTDGPL</sequence>
<dbReference type="Proteomes" id="UP001165289">
    <property type="component" value="Unassembled WGS sequence"/>
</dbReference>
<organism evidence="2 3">
    <name type="scientific">Oopsacas minuta</name>
    <dbReference type="NCBI Taxonomy" id="111878"/>
    <lineage>
        <taxon>Eukaryota</taxon>
        <taxon>Metazoa</taxon>
        <taxon>Porifera</taxon>
        <taxon>Hexactinellida</taxon>
        <taxon>Hexasterophora</taxon>
        <taxon>Lyssacinosida</taxon>
        <taxon>Leucopsacidae</taxon>
        <taxon>Oopsacas</taxon>
    </lineage>
</organism>
<reference evidence="2 3" key="1">
    <citation type="journal article" date="2023" name="BMC Biol.">
        <title>The compact genome of the sponge Oopsacas minuta (Hexactinellida) is lacking key metazoan core genes.</title>
        <authorList>
            <person name="Santini S."/>
            <person name="Schenkelaars Q."/>
            <person name="Jourda C."/>
            <person name="Duchesne M."/>
            <person name="Belahbib H."/>
            <person name="Rocher C."/>
            <person name="Selva M."/>
            <person name="Riesgo A."/>
            <person name="Vervoort M."/>
            <person name="Leys S.P."/>
            <person name="Kodjabachian L."/>
            <person name="Le Bivic A."/>
            <person name="Borchiellini C."/>
            <person name="Claverie J.M."/>
            <person name="Renard E."/>
        </authorList>
    </citation>
    <scope>NUCLEOTIDE SEQUENCE [LARGE SCALE GENOMIC DNA]</scope>
    <source>
        <strain evidence="2">SPO-2</strain>
    </source>
</reference>
<accession>A0AAV7K493</accession>
<name>A0AAV7K493_9METZ</name>
<dbReference type="EMBL" id="JAKMXF010000166">
    <property type="protein sequence ID" value="KAI6656052.1"/>
    <property type="molecule type" value="Genomic_DNA"/>
</dbReference>
<evidence type="ECO:0000313" key="3">
    <source>
        <dbReference type="Proteomes" id="UP001165289"/>
    </source>
</evidence>
<protein>
    <submittedName>
        <fullName evidence="2">Uncharacterized protein</fullName>
    </submittedName>
</protein>